<feature type="non-terminal residue" evidence="1">
    <location>
        <position position="1"/>
    </location>
</feature>
<protein>
    <submittedName>
        <fullName evidence="1">Uncharacterized protein</fullName>
    </submittedName>
</protein>
<name>A0A1D2VS91_9ASCO</name>
<sequence length="295" mass="34084">IILLSFDISIGTVSPNSWKSYLDEIAVCINKTGSLIGFINLDNSNEITIRLILNFIYHDILSSTSIESGTYFPIEDYFNLSIIDNNMDSLQGCNKILYLIIGDINKLTMQISEYNKMDKNLTFQIDFYSNLEDILIPNIINRIDTAIPQTTSVMFLNSKLEMEVHLTTFELLQNTLKLLILHAIKNLPPISFEIQLLILKIFPLIDIIIGTRLQSKLIFCLLILGANCFKIQHRKRFLNQIKRYCEMGSFYYKAGNIEKILKIIKQCWVKNKNGNKSIHWWTIAKDFGWEINLGD</sequence>
<evidence type="ECO:0000313" key="2">
    <source>
        <dbReference type="Proteomes" id="UP000095038"/>
    </source>
</evidence>
<accession>A0A1D2VS91</accession>
<reference evidence="2" key="1">
    <citation type="submission" date="2016-05" db="EMBL/GenBank/DDBJ databases">
        <title>Comparative genomics of biotechnologically important yeasts.</title>
        <authorList>
            <consortium name="DOE Joint Genome Institute"/>
            <person name="Riley R."/>
            <person name="Haridas S."/>
            <person name="Wolfe K.H."/>
            <person name="Lopes M.R."/>
            <person name="Hittinger C.T."/>
            <person name="Goker M."/>
            <person name="Salamov A."/>
            <person name="Wisecaver J."/>
            <person name="Long T.M."/>
            <person name="Aerts A.L."/>
            <person name="Barry K."/>
            <person name="Choi C."/>
            <person name="Clum A."/>
            <person name="Coughlan A.Y."/>
            <person name="Deshpande S."/>
            <person name="Douglass A.P."/>
            <person name="Hanson S.J."/>
            <person name="Klenk H.-P."/>
            <person name="Labutti K."/>
            <person name="Lapidus A."/>
            <person name="Lindquist E."/>
            <person name="Lipzen A."/>
            <person name="Meier-Kolthoff J.P."/>
            <person name="Ohm R.A."/>
            <person name="Otillar R.P."/>
            <person name="Pangilinan J."/>
            <person name="Peng Y."/>
            <person name="Rokas A."/>
            <person name="Rosa C.A."/>
            <person name="Scheuner C."/>
            <person name="Sibirny A.A."/>
            <person name="Slot J.C."/>
            <person name="Stielow J.B."/>
            <person name="Sun H."/>
            <person name="Kurtzman C.P."/>
            <person name="Blackwell M."/>
            <person name="Grigoriev I.V."/>
            <person name="Jeffries T.W."/>
        </authorList>
    </citation>
    <scope>NUCLEOTIDE SEQUENCE [LARGE SCALE GENOMIC DNA]</scope>
    <source>
        <strain evidence="2">DSM 1968</strain>
    </source>
</reference>
<dbReference type="RefSeq" id="XP_020050754.1">
    <property type="nucleotide sequence ID" value="XM_020190117.1"/>
</dbReference>
<dbReference type="InterPro" id="IPR021858">
    <property type="entry name" value="Fun_TF"/>
</dbReference>
<dbReference type="EMBL" id="KV454475">
    <property type="protein sequence ID" value="ODV64447.1"/>
    <property type="molecule type" value="Genomic_DNA"/>
</dbReference>
<dbReference type="GeneID" id="30963753"/>
<gene>
    <name evidence="1" type="ORF">ASCRUDRAFT_29440</name>
</gene>
<evidence type="ECO:0000313" key="1">
    <source>
        <dbReference type="EMBL" id="ODV64447.1"/>
    </source>
</evidence>
<dbReference type="Proteomes" id="UP000095038">
    <property type="component" value="Unassembled WGS sequence"/>
</dbReference>
<dbReference type="Pfam" id="PF11951">
    <property type="entry name" value="Fungal_trans_2"/>
    <property type="match status" value="1"/>
</dbReference>
<dbReference type="InParanoid" id="A0A1D2VS91"/>
<dbReference type="STRING" id="1344418.A0A1D2VS91"/>
<proteinExistence type="predicted"/>
<organism evidence="1 2">
    <name type="scientific">Ascoidea rubescens DSM 1968</name>
    <dbReference type="NCBI Taxonomy" id="1344418"/>
    <lineage>
        <taxon>Eukaryota</taxon>
        <taxon>Fungi</taxon>
        <taxon>Dikarya</taxon>
        <taxon>Ascomycota</taxon>
        <taxon>Saccharomycotina</taxon>
        <taxon>Saccharomycetes</taxon>
        <taxon>Ascoideaceae</taxon>
        <taxon>Ascoidea</taxon>
    </lineage>
</organism>
<dbReference type="AlphaFoldDB" id="A0A1D2VS91"/>
<keyword evidence="2" id="KW-1185">Reference proteome</keyword>